<evidence type="ECO:0000256" key="1">
    <source>
        <dbReference type="SAM" id="MobiDB-lite"/>
    </source>
</evidence>
<evidence type="ECO:0000259" key="2">
    <source>
        <dbReference type="Pfam" id="PF00691"/>
    </source>
</evidence>
<dbReference type="RefSeq" id="WP_173571061.1">
    <property type="nucleotide sequence ID" value="NZ_WOSY01000017.1"/>
</dbReference>
<dbReference type="SUPFAM" id="SSF103088">
    <property type="entry name" value="OmpA-like"/>
    <property type="match status" value="1"/>
</dbReference>
<comment type="caution">
    <text evidence="3">The sequence shown here is derived from an EMBL/GenBank/DDBJ whole genome shotgun (WGS) entry which is preliminary data.</text>
</comment>
<dbReference type="Gene3D" id="3.30.1330.60">
    <property type="entry name" value="OmpA-like domain"/>
    <property type="match status" value="1"/>
</dbReference>
<sequence length="271" mass="27867">MNGPQKGFHRPHVGRLMAAVATAGLVAALGLESGQAQVTTDTAALNALGTPASAKPDAHTNEGDHKRSPTRARSGTAPVSQTDRHATASEKPAASTATSTPAATKPAAASSSSPPPPPTIPAAPPPLPVLTPPPIPVEVHPFPMPADPPAVKDAVGEVRPIVGGLRITFAADSAQLNPETKNAVLAFGKMLLEHPDIRGLVDVTASGVPNDPSRPRRMSLSRGLAVRAVLMNAGVPSTRIYVRVIGLPDKTGIETPADRADMRRSDEVPPP</sequence>
<dbReference type="Pfam" id="PF00691">
    <property type="entry name" value="OmpA"/>
    <property type="match status" value="1"/>
</dbReference>
<evidence type="ECO:0000313" key="3">
    <source>
        <dbReference type="EMBL" id="NHN89729.1"/>
    </source>
</evidence>
<keyword evidence="4" id="KW-1185">Reference proteome</keyword>
<feature type="compositionally biased region" description="Polar residues" evidence="1">
    <location>
        <begin position="71"/>
        <end position="81"/>
    </location>
</feature>
<proteinExistence type="predicted"/>
<feature type="compositionally biased region" description="Low complexity" evidence="1">
    <location>
        <begin position="89"/>
        <end position="112"/>
    </location>
</feature>
<feature type="compositionally biased region" description="Basic and acidic residues" evidence="1">
    <location>
        <begin position="56"/>
        <end position="67"/>
    </location>
</feature>
<feature type="compositionally biased region" description="Basic and acidic residues" evidence="1">
    <location>
        <begin position="256"/>
        <end position="271"/>
    </location>
</feature>
<dbReference type="EMBL" id="WOSY01000017">
    <property type="protein sequence ID" value="NHN89729.1"/>
    <property type="molecule type" value="Genomic_DNA"/>
</dbReference>
<dbReference type="Proteomes" id="UP000631653">
    <property type="component" value="Unassembled WGS sequence"/>
</dbReference>
<dbReference type="InterPro" id="IPR036737">
    <property type="entry name" value="OmpA-like_sf"/>
</dbReference>
<organism evidence="3 4">
    <name type="scientific">Acetobacter conturbans</name>
    <dbReference type="NCBI Taxonomy" id="1737472"/>
    <lineage>
        <taxon>Bacteria</taxon>
        <taxon>Pseudomonadati</taxon>
        <taxon>Pseudomonadota</taxon>
        <taxon>Alphaproteobacteria</taxon>
        <taxon>Acetobacterales</taxon>
        <taxon>Acetobacteraceae</taxon>
        <taxon>Acetobacter</taxon>
    </lineage>
</organism>
<reference evidence="3 4" key="1">
    <citation type="journal article" date="2020" name="Int. J. Syst. Evol. Microbiol.">
        <title>Novel acetic acid bacteria from cider fermentations: Acetobacter conturbans sp. nov. and Acetobacter fallax sp. nov.</title>
        <authorList>
            <person name="Sombolestani A.S."/>
            <person name="Cleenwerck I."/>
            <person name="Cnockaert M."/>
            <person name="Borremans W."/>
            <person name="Wieme A.D."/>
            <person name="De Vuyst L."/>
            <person name="Vandamme P."/>
        </authorList>
    </citation>
    <scope>NUCLEOTIDE SEQUENCE [LARGE SCALE GENOMIC DNA]</scope>
    <source>
        <strain evidence="3 4">LMG 1627</strain>
    </source>
</reference>
<name>A0ABX0K235_9PROT</name>
<gene>
    <name evidence="3" type="ORF">GOB81_14020</name>
</gene>
<dbReference type="InterPro" id="IPR006665">
    <property type="entry name" value="OmpA-like"/>
</dbReference>
<accession>A0ABX0K235</accession>
<feature type="domain" description="OmpA-like" evidence="2">
    <location>
        <begin position="168"/>
        <end position="247"/>
    </location>
</feature>
<protein>
    <submittedName>
        <fullName evidence="3">OmpA family protein</fullName>
    </submittedName>
</protein>
<feature type="compositionally biased region" description="Pro residues" evidence="1">
    <location>
        <begin position="113"/>
        <end position="129"/>
    </location>
</feature>
<feature type="region of interest" description="Disordered" evidence="1">
    <location>
        <begin position="252"/>
        <end position="271"/>
    </location>
</feature>
<feature type="region of interest" description="Disordered" evidence="1">
    <location>
        <begin position="49"/>
        <end position="129"/>
    </location>
</feature>
<evidence type="ECO:0000313" key="4">
    <source>
        <dbReference type="Proteomes" id="UP000631653"/>
    </source>
</evidence>